<accession>A0A016QSX6</accession>
<gene>
    <name evidence="1" type="ORF">DEIPH_ctg011orf0043</name>
</gene>
<dbReference type="STRING" id="1476583.DEIPH_ctg011orf0043"/>
<dbReference type="OrthoDB" id="9977429at2"/>
<evidence type="ECO:0000313" key="2">
    <source>
        <dbReference type="Proteomes" id="UP000020492"/>
    </source>
</evidence>
<evidence type="ECO:0000313" key="1">
    <source>
        <dbReference type="EMBL" id="EYB69076.1"/>
    </source>
</evidence>
<keyword evidence="2" id="KW-1185">Reference proteome</keyword>
<dbReference type="PATRIC" id="fig|1476583.3.peg.670"/>
<name>A0A016QSX6_9DEIO</name>
<dbReference type="Proteomes" id="UP000020492">
    <property type="component" value="Unassembled WGS sequence"/>
</dbReference>
<protein>
    <submittedName>
        <fullName evidence="1">Uncharacterized protein</fullName>
    </submittedName>
</protein>
<sequence>MSRPAYTDANTLRPTSEDWRLYPHREEAVDVTLLWREATVSEQRAALAHRWRLRGAASLSTVPVPLRRDAPLTWALDRLERAYRYVSHCRGGRQGWER</sequence>
<comment type="caution">
    <text evidence="1">The sequence shown here is derived from an EMBL/GenBank/DDBJ whole genome shotgun (WGS) entry which is preliminary data.</text>
</comment>
<dbReference type="EMBL" id="JHAC01000011">
    <property type="protein sequence ID" value="EYB69076.1"/>
    <property type="molecule type" value="Genomic_DNA"/>
</dbReference>
<proteinExistence type="predicted"/>
<organism evidence="1 2">
    <name type="scientific">Deinococcus phoenicis</name>
    <dbReference type="NCBI Taxonomy" id="1476583"/>
    <lineage>
        <taxon>Bacteria</taxon>
        <taxon>Thermotogati</taxon>
        <taxon>Deinococcota</taxon>
        <taxon>Deinococci</taxon>
        <taxon>Deinococcales</taxon>
        <taxon>Deinococcaceae</taxon>
        <taxon>Deinococcus</taxon>
    </lineage>
</organism>
<dbReference type="AlphaFoldDB" id="A0A016QSX6"/>
<reference evidence="1 2" key="1">
    <citation type="submission" date="2014-03" db="EMBL/GenBank/DDBJ databases">
        <title>Draft genome sequence of Deinococcus phoenicis 1P10ME.</title>
        <authorList>
            <person name="Stepanov V.G."/>
            <person name="Vaishampayan P."/>
            <person name="Venkateswaran K."/>
            <person name="Fox G.E."/>
        </authorList>
    </citation>
    <scope>NUCLEOTIDE SEQUENCE [LARGE SCALE GENOMIC DNA]</scope>
    <source>
        <strain evidence="1 2">1P10ME</strain>
    </source>
</reference>
<dbReference type="RefSeq" id="WP_034353844.1">
    <property type="nucleotide sequence ID" value="NZ_JHAC01000011.1"/>
</dbReference>